<evidence type="ECO:0000313" key="2">
    <source>
        <dbReference type="EMBL" id="HIW71292.1"/>
    </source>
</evidence>
<dbReference type="InterPro" id="IPR053046">
    <property type="entry name" value="ABC-5_transporter"/>
</dbReference>
<keyword evidence="1" id="KW-1133">Transmembrane helix</keyword>
<dbReference type="AlphaFoldDB" id="A0A9D1U4D8"/>
<feature type="transmembrane region" description="Helical" evidence="1">
    <location>
        <begin position="217"/>
        <end position="235"/>
    </location>
</feature>
<dbReference type="EMBL" id="DXGJ01000016">
    <property type="protein sequence ID" value="HIW71292.1"/>
    <property type="molecule type" value="Genomic_DNA"/>
</dbReference>
<protein>
    <submittedName>
        <fullName evidence="2">ABC transporter permease</fullName>
    </submittedName>
</protein>
<gene>
    <name evidence="2" type="ORF">H9875_01565</name>
</gene>
<name>A0A9D1U4D8_9LACO</name>
<dbReference type="PANTHER" id="PTHR39177">
    <property type="entry name" value="ABC TRANSPORTER PERMEASE YTRC-RELATED"/>
    <property type="match status" value="1"/>
</dbReference>
<feature type="transmembrane region" description="Helical" evidence="1">
    <location>
        <begin position="152"/>
        <end position="176"/>
    </location>
</feature>
<feature type="transmembrane region" description="Helical" evidence="1">
    <location>
        <begin position="17"/>
        <end position="34"/>
    </location>
</feature>
<organism evidence="2 3">
    <name type="scientific">Candidatus Levilactobacillus faecigallinarum</name>
    <dbReference type="NCBI Taxonomy" id="2838638"/>
    <lineage>
        <taxon>Bacteria</taxon>
        <taxon>Bacillati</taxon>
        <taxon>Bacillota</taxon>
        <taxon>Bacilli</taxon>
        <taxon>Lactobacillales</taxon>
        <taxon>Lactobacillaceae</taxon>
        <taxon>Levilactobacillus</taxon>
    </lineage>
</organism>
<dbReference type="Proteomes" id="UP000886822">
    <property type="component" value="Unassembled WGS sequence"/>
</dbReference>
<reference evidence="2" key="1">
    <citation type="journal article" date="2021" name="PeerJ">
        <title>Extensive microbial diversity within the chicken gut microbiome revealed by metagenomics and culture.</title>
        <authorList>
            <person name="Gilroy R."/>
            <person name="Ravi A."/>
            <person name="Getino M."/>
            <person name="Pursley I."/>
            <person name="Horton D.L."/>
            <person name="Alikhan N.F."/>
            <person name="Baker D."/>
            <person name="Gharbi K."/>
            <person name="Hall N."/>
            <person name="Watson M."/>
            <person name="Adriaenssens E.M."/>
            <person name="Foster-Nyarko E."/>
            <person name="Jarju S."/>
            <person name="Secka A."/>
            <person name="Antonio M."/>
            <person name="Oren A."/>
            <person name="Chaudhuri R.R."/>
            <person name="La Ragione R."/>
            <person name="Hildebrand F."/>
            <person name="Pallen M.J."/>
        </authorList>
    </citation>
    <scope>NUCLEOTIDE SEQUENCE</scope>
    <source>
        <strain evidence="2">CHK173-259</strain>
    </source>
</reference>
<evidence type="ECO:0000256" key="1">
    <source>
        <dbReference type="SAM" id="Phobius"/>
    </source>
</evidence>
<comment type="caution">
    <text evidence="2">The sequence shown here is derived from an EMBL/GenBank/DDBJ whole genome shotgun (WGS) entry which is preliminary data.</text>
</comment>
<feature type="transmembrane region" description="Helical" evidence="1">
    <location>
        <begin position="247"/>
        <end position="269"/>
    </location>
</feature>
<dbReference type="PANTHER" id="PTHR39177:SF1">
    <property type="entry name" value="ABC TRANSPORTER PERMEASE YTRC-RELATED"/>
    <property type="match status" value="1"/>
</dbReference>
<accession>A0A9D1U4D8</accession>
<proteinExistence type="predicted"/>
<keyword evidence="1" id="KW-0812">Transmembrane</keyword>
<feature type="transmembrane region" description="Helical" evidence="1">
    <location>
        <begin position="68"/>
        <end position="86"/>
    </location>
</feature>
<evidence type="ECO:0000313" key="3">
    <source>
        <dbReference type="Proteomes" id="UP000886822"/>
    </source>
</evidence>
<reference evidence="2" key="2">
    <citation type="submission" date="2021-04" db="EMBL/GenBank/DDBJ databases">
        <authorList>
            <person name="Gilroy R."/>
        </authorList>
    </citation>
    <scope>NUCLEOTIDE SEQUENCE</scope>
    <source>
        <strain evidence="2">CHK173-259</strain>
    </source>
</reference>
<feature type="transmembrane region" description="Helical" evidence="1">
    <location>
        <begin position="275"/>
        <end position="294"/>
    </location>
</feature>
<sequence length="308" mass="35850">MTQSLNRLLWRRYRTRFWALLVLSVVIGVGLAILNSTNWQALMTTSDFFTADITKWQVYNDPRYSVSFYTYWVVFIYWLVGIVLVYQDRRENFDQFLFASGYRRHTIYWTKLALAFGGLLVITVLTMAAQYGVYWLNIPARMTFNFAWPGFITTWVVNLAMSWGFFAIAWFAALILGQTWSLLVTLGGFTISLIGVATFVQGLLAKWTTSQLEWLSVGLWLTVTVILLVWGAYLYDRVTLEHVGEYLMFPALRTPVYIVFVVYMTALFTVNATDLEPAVVTFIITTVFGYWWLWRPPLTGTWHRRHES</sequence>
<feature type="transmembrane region" description="Helical" evidence="1">
    <location>
        <begin position="107"/>
        <end position="132"/>
    </location>
</feature>
<keyword evidence="1" id="KW-0472">Membrane</keyword>
<feature type="transmembrane region" description="Helical" evidence="1">
    <location>
        <begin position="183"/>
        <end position="205"/>
    </location>
</feature>